<protein>
    <submittedName>
        <fullName evidence="1">Uncharacterized protein</fullName>
    </submittedName>
</protein>
<evidence type="ECO:0000313" key="2">
    <source>
        <dbReference type="Proteomes" id="UP000824469"/>
    </source>
</evidence>
<evidence type="ECO:0000313" key="1">
    <source>
        <dbReference type="EMBL" id="KAH9320789.1"/>
    </source>
</evidence>
<reference evidence="1 2" key="1">
    <citation type="journal article" date="2021" name="Nat. Plants">
        <title>The Taxus genome provides insights into paclitaxel biosynthesis.</title>
        <authorList>
            <person name="Xiong X."/>
            <person name="Gou J."/>
            <person name="Liao Q."/>
            <person name="Li Y."/>
            <person name="Zhou Q."/>
            <person name="Bi G."/>
            <person name="Li C."/>
            <person name="Du R."/>
            <person name="Wang X."/>
            <person name="Sun T."/>
            <person name="Guo L."/>
            <person name="Liang H."/>
            <person name="Lu P."/>
            <person name="Wu Y."/>
            <person name="Zhang Z."/>
            <person name="Ro D.K."/>
            <person name="Shang Y."/>
            <person name="Huang S."/>
            <person name="Yan J."/>
        </authorList>
    </citation>
    <scope>NUCLEOTIDE SEQUENCE [LARGE SCALE GENOMIC DNA]</scope>
    <source>
        <strain evidence="1">Ta-2019</strain>
    </source>
</reference>
<dbReference type="EMBL" id="JAHRHJ020000003">
    <property type="protein sequence ID" value="KAH9320789.1"/>
    <property type="molecule type" value="Genomic_DNA"/>
</dbReference>
<feature type="non-terminal residue" evidence="1">
    <location>
        <position position="60"/>
    </location>
</feature>
<feature type="non-terminal residue" evidence="1">
    <location>
        <position position="1"/>
    </location>
</feature>
<comment type="caution">
    <text evidence="1">The sequence shown here is derived from an EMBL/GenBank/DDBJ whole genome shotgun (WGS) entry which is preliminary data.</text>
</comment>
<proteinExistence type="predicted"/>
<keyword evidence="2" id="KW-1185">Reference proteome</keyword>
<organism evidence="1 2">
    <name type="scientific">Taxus chinensis</name>
    <name type="common">Chinese yew</name>
    <name type="synonym">Taxus wallichiana var. chinensis</name>
    <dbReference type="NCBI Taxonomy" id="29808"/>
    <lineage>
        <taxon>Eukaryota</taxon>
        <taxon>Viridiplantae</taxon>
        <taxon>Streptophyta</taxon>
        <taxon>Embryophyta</taxon>
        <taxon>Tracheophyta</taxon>
        <taxon>Spermatophyta</taxon>
        <taxon>Pinopsida</taxon>
        <taxon>Pinidae</taxon>
        <taxon>Conifers II</taxon>
        <taxon>Cupressales</taxon>
        <taxon>Taxaceae</taxon>
        <taxon>Taxus</taxon>
    </lineage>
</organism>
<gene>
    <name evidence="1" type="ORF">KI387_015428</name>
</gene>
<name>A0AA38GG03_TAXCH</name>
<sequence length="60" mass="6784">AEAGRVEPASIMALSWLTTTSKPRSSLNRYIIITLVMNLRTEWRCTPSMIALFVLFQKVA</sequence>
<dbReference type="Proteomes" id="UP000824469">
    <property type="component" value="Unassembled WGS sequence"/>
</dbReference>
<accession>A0AA38GG03</accession>
<dbReference type="AlphaFoldDB" id="A0AA38GG03"/>